<proteinExistence type="predicted"/>
<protein>
    <submittedName>
        <fullName evidence="1">NADH-quinone oxidoreductase subunit E</fullName>
    </submittedName>
</protein>
<evidence type="ECO:0000313" key="2">
    <source>
        <dbReference type="Proteomes" id="UP001549047"/>
    </source>
</evidence>
<reference evidence="1 2" key="1">
    <citation type="submission" date="2024-06" db="EMBL/GenBank/DDBJ databases">
        <title>Genomic Encyclopedia of Type Strains, Phase IV (KMG-IV): sequencing the most valuable type-strain genomes for metagenomic binning, comparative biology and taxonomic classification.</title>
        <authorList>
            <person name="Goeker M."/>
        </authorList>
    </citation>
    <scope>NUCLEOTIDE SEQUENCE [LARGE SCALE GENOMIC DNA]</scope>
    <source>
        <strain evidence="1 2">DSM 29780</strain>
    </source>
</reference>
<gene>
    <name evidence="1" type="ORF">ABID16_001063</name>
</gene>
<dbReference type="EMBL" id="JBEPMB010000001">
    <property type="protein sequence ID" value="MET3612758.1"/>
    <property type="molecule type" value="Genomic_DNA"/>
</dbReference>
<comment type="caution">
    <text evidence="1">The sequence shown here is derived from an EMBL/GenBank/DDBJ whole genome shotgun (WGS) entry which is preliminary data.</text>
</comment>
<name>A0ABV2IWG1_9HYPH</name>
<evidence type="ECO:0000313" key="1">
    <source>
        <dbReference type="EMBL" id="MET3612758.1"/>
    </source>
</evidence>
<dbReference type="Gene3D" id="1.10.150.20">
    <property type="entry name" value="5' to 3' exonuclease, C-terminal subdomain"/>
    <property type="match status" value="1"/>
</dbReference>
<keyword evidence="2" id="KW-1185">Reference proteome</keyword>
<dbReference type="Pfam" id="PF14520">
    <property type="entry name" value="HHH_5"/>
    <property type="match status" value="1"/>
</dbReference>
<sequence>MNAQRNDHRDDMSAPHDAVANLVRATNEAMEAFMKTDWTKDSEGQEGVALNPLMANPAIMMAAATAYGIRMTGQWASLFLNAMQDQADRAKEQPAEADVAETPVAAEAEVVEPEQVVEPVAAEAQAAVEPATAKAVELEAAKPLVMELPQSEPLPAKVSADETIGKRARKAAKVAKVRKSVEKATVAKAPVSAGDDLKRISGIGPKLANVLTGHGVVTFAQLADMDEAALAALDAELGLEGRILRDDWAGQARKILATGH</sequence>
<dbReference type="Proteomes" id="UP001549047">
    <property type="component" value="Unassembled WGS sequence"/>
</dbReference>
<organism evidence="1 2">
    <name type="scientific">Rhizobium aquaticum</name>
    <dbReference type="NCBI Taxonomy" id="1549636"/>
    <lineage>
        <taxon>Bacteria</taxon>
        <taxon>Pseudomonadati</taxon>
        <taxon>Pseudomonadota</taxon>
        <taxon>Alphaproteobacteria</taxon>
        <taxon>Hyphomicrobiales</taxon>
        <taxon>Rhizobiaceae</taxon>
        <taxon>Rhizobium/Agrobacterium group</taxon>
        <taxon>Rhizobium</taxon>
    </lineage>
</organism>
<dbReference type="RefSeq" id="WP_354555297.1">
    <property type="nucleotide sequence ID" value="NZ_JBEPMB010000001.1"/>
</dbReference>
<accession>A0ABV2IWG1</accession>